<dbReference type="RefSeq" id="WP_135586784.1">
    <property type="nucleotide sequence ID" value="NZ_RQEP01000010.1"/>
</dbReference>
<proteinExistence type="predicted"/>
<feature type="compositionally biased region" description="Basic and acidic residues" evidence="1">
    <location>
        <begin position="207"/>
        <end position="258"/>
    </location>
</feature>
<dbReference type="EMBL" id="RQEP01000010">
    <property type="protein sequence ID" value="TGK04850.1"/>
    <property type="molecule type" value="Genomic_DNA"/>
</dbReference>
<dbReference type="SUPFAM" id="SSF55781">
    <property type="entry name" value="GAF domain-like"/>
    <property type="match status" value="2"/>
</dbReference>
<organism evidence="3 4">
    <name type="scientific">Leptospira semungkisensis</name>
    <dbReference type="NCBI Taxonomy" id="2484985"/>
    <lineage>
        <taxon>Bacteria</taxon>
        <taxon>Pseudomonadati</taxon>
        <taxon>Spirochaetota</taxon>
        <taxon>Spirochaetia</taxon>
        <taxon>Leptospirales</taxon>
        <taxon>Leptospiraceae</taxon>
        <taxon>Leptospira</taxon>
    </lineage>
</organism>
<dbReference type="Gene3D" id="3.30.450.40">
    <property type="match status" value="2"/>
</dbReference>
<feature type="compositionally biased region" description="Basic and acidic residues" evidence="1">
    <location>
        <begin position="52"/>
        <end position="62"/>
    </location>
</feature>
<feature type="compositionally biased region" description="Acidic residues" evidence="1">
    <location>
        <begin position="136"/>
        <end position="172"/>
    </location>
</feature>
<name>A0A4R9G213_9LEPT</name>
<protein>
    <submittedName>
        <fullName evidence="3">GAF domain-containing protein</fullName>
    </submittedName>
</protein>
<accession>A0A4R9G213</accession>
<evidence type="ECO:0000313" key="3">
    <source>
        <dbReference type="EMBL" id="TGK04850.1"/>
    </source>
</evidence>
<dbReference type="SUPFAM" id="SSF55073">
    <property type="entry name" value="Nucleotide cyclase"/>
    <property type="match status" value="1"/>
</dbReference>
<dbReference type="SMART" id="SM00065">
    <property type="entry name" value="GAF"/>
    <property type="match status" value="1"/>
</dbReference>
<dbReference type="InterPro" id="IPR000160">
    <property type="entry name" value="GGDEF_dom"/>
</dbReference>
<gene>
    <name evidence="3" type="ORF">EHO59_08315</name>
</gene>
<comment type="caution">
    <text evidence="3">The sequence shown here is derived from an EMBL/GenBank/DDBJ whole genome shotgun (WGS) entry which is preliminary data.</text>
</comment>
<feature type="domain" description="GGDEF" evidence="2">
    <location>
        <begin position="650"/>
        <end position="764"/>
    </location>
</feature>
<dbReference type="InterPro" id="IPR043128">
    <property type="entry name" value="Rev_trsase/Diguanyl_cyclase"/>
</dbReference>
<reference evidence="3" key="1">
    <citation type="journal article" date="2019" name="PLoS Negl. Trop. Dis.">
        <title>Revisiting the worldwide diversity of Leptospira species in the environment.</title>
        <authorList>
            <person name="Vincent A.T."/>
            <person name="Schiettekatte O."/>
            <person name="Bourhy P."/>
            <person name="Veyrier F.J."/>
            <person name="Picardeau M."/>
        </authorList>
    </citation>
    <scope>NUCLEOTIDE SEQUENCE [LARGE SCALE GENOMIC DNA]</scope>
    <source>
        <strain evidence="3">SSS9</strain>
    </source>
</reference>
<dbReference type="AlphaFoldDB" id="A0A4R9G213"/>
<dbReference type="InterPro" id="IPR029016">
    <property type="entry name" value="GAF-like_dom_sf"/>
</dbReference>
<dbReference type="OrthoDB" id="344131at2"/>
<feature type="region of interest" description="Disordered" evidence="1">
    <location>
        <begin position="14"/>
        <end position="34"/>
    </location>
</feature>
<dbReference type="InterPro" id="IPR003018">
    <property type="entry name" value="GAF"/>
</dbReference>
<keyword evidence="4" id="KW-1185">Reference proteome</keyword>
<dbReference type="InterPro" id="IPR029787">
    <property type="entry name" value="Nucleotide_cyclase"/>
</dbReference>
<dbReference type="PROSITE" id="PS50887">
    <property type="entry name" value="GGDEF"/>
    <property type="match status" value="1"/>
</dbReference>
<feature type="region of interest" description="Disordered" evidence="1">
    <location>
        <begin position="52"/>
        <end position="264"/>
    </location>
</feature>
<evidence type="ECO:0000256" key="1">
    <source>
        <dbReference type="SAM" id="MobiDB-lite"/>
    </source>
</evidence>
<evidence type="ECO:0000313" key="4">
    <source>
        <dbReference type="Proteomes" id="UP000297453"/>
    </source>
</evidence>
<sequence>MGLLDKVTRLIRSGSVDPGATASSSVSLSSGDKPSLLKKSMAVRAKGLLEKAMDFGGKKEPKPVSVYEDPTNFEPESISAPEESYSFDTNGEDFGDFDLGADLSPSSFSQDEDASDISFPDSAFDNQGASDFDISSGEDQEPIALSEDELGNLLSSEEEAPTFGGDDSDPDFGMDFGDTDLGSDFGNLDEPEKKEEAPSKGLLSKASEAKEEDSIFDPDLPKSDDIKDPFGDWIKDAESQANQEAKRPLNKEQTDREASGFLFDDDSDYSTMPIDLQIASRKKLENYLSVFEISKEISASRDFTTFFENLSYSIQGQIGAESIVIFSSTNGEYDLLRVVEAQGIGADPDWVLETGDETYHAALKTSSVVYAKELFKSALPKKEKEILEKTSAEMLVPIRSYDEFYGIIILSKTVAGEDYTIEDLEFLKIVGEMAGSVLRRIMDLENLHQENEKLRQVLKGNERILSSARDLASVRDMDEAYDYLVETFKKELGLRRWSFLLLDRTTRKEYKVFGTNLLTPDTAGKFRLALDSNLVGIIANVPGVFRISNFRKNPELLSQLSNDELGLMRDFDILPFLNLNWLVGMLVVHETEVPWTDTDRETAVGISEIAAPVLSNLLMLEERDAVFRDPFSPVETRIDEAIARSAKIGAPFSLTVFKVQNASRMVRIKGAGFFSYYCEELRASIQENLGETDYCYRVGQGKYVVVLDGKDREETQIVVRKIRNRIVEMDRKNKDFQTSTSNQTLCYPADTREKERMLELIEES</sequence>
<dbReference type="Gene3D" id="3.30.70.270">
    <property type="match status" value="1"/>
</dbReference>
<dbReference type="Pfam" id="PF13492">
    <property type="entry name" value="GAF_3"/>
    <property type="match status" value="1"/>
</dbReference>
<evidence type="ECO:0000259" key="2">
    <source>
        <dbReference type="PROSITE" id="PS50887"/>
    </source>
</evidence>
<dbReference type="Proteomes" id="UP000297453">
    <property type="component" value="Unassembled WGS sequence"/>
</dbReference>